<comment type="caution">
    <text evidence="4">The sequence shown here is derived from an EMBL/GenBank/DDBJ whole genome shotgun (WGS) entry which is preliminary data.</text>
</comment>
<feature type="transmembrane region" description="Helical" evidence="1">
    <location>
        <begin position="289"/>
        <end position="310"/>
    </location>
</feature>
<dbReference type="AlphaFoldDB" id="A0A936TC95"/>
<evidence type="ECO:0000259" key="3">
    <source>
        <dbReference type="Pfam" id="PF20990"/>
    </source>
</evidence>
<evidence type="ECO:0000313" key="4">
    <source>
        <dbReference type="EMBL" id="MBK9296246.1"/>
    </source>
</evidence>
<name>A0A936TC95_9ACTN</name>
<gene>
    <name evidence="4" type="ORF">IPN02_05145</name>
</gene>
<reference evidence="4 5" key="1">
    <citation type="submission" date="2020-10" db="EMBL/GenBank/DDBJ databases">
        <title>Connecting structure to function with the recovery of over 1000 high-quality activated sludge metagenome-assembled genomes encoding full-length rRNA genes using long-read sequencing.</title>
        <authorList>
            <person name="Singleton C.M."/>
            <person name="Petriglieri F."/>
            <person name="Kristensen J.M."/>
            <person name="Kirkegaard R.H."/>
            <person name="Michaelsen T.Y."/>
            <person name="Andersen M.H."/>
            <person name="Karst S.M."/>
            <person name="Dueholm M.S."/>
            <person name="Nielsen P.H."/>
            <person name="Albertsen M."/>
        </authorList>
    </citation>
    <scope>NUCLEOTIDE SEQUENCE [LARGE SCALE GENOMIC DNA]</scope>
    <source>
        <strain evidence="4">Lyne_18-Q3-R50-59_MAXAC.006</strain>
    </source>
</reference>
<dbReference type="Pfam" id="PF09972">
    <property type="entry name" value="DUF2207"/>
    <property type="match status" value="1"/>
</dbReference>
<evidence type="ECO:0000313" key="5">
    <source>
        <dbReference type="Proteomes" id="UP000727993"/>
    </source>
</evidence>
<dbReference type="EMBL" id="JADJZA010000001">
    <property type="protein sequence ID" value="MBK9296246.1"/>
    <property type="molecule type" value="Genomic_DNA"/>
</dbReference>
<dbReference type="Proteomes" id="UP000727993">
    <property type="component" value="Unassembled WGS sequence"/>
</dbReference>
<keyword evidence="1" id="KW-0812">Transmembrane</keyword>
<keyword evidence="1" id="KW-0472">Membrane</keyword>
<evidence type="ECO:0000259" key="2">
    <source>
        <dbReference type="Pfam" id="PF09972"/>
    </source>
</evidence>
<organism evidence="4 5">
    <name type="scientific">Candidatus Neomicrothrix subdominans</name>
    <dbReference type="NCBI Taxonomy" id="2954438"/>
    <lineage>
        <taxon>Bacteria</taxon>
        <taxon>Bacillati</taxon>
        <taxon>Actinomycetota</taxon>
        <taxon>Acidimicrobiia</taxon>
        <taxon>Acidimicrobiales</taxon>
        <taxon>Microthrixaceae</taxon>
        <taxon>Candidatus Neomicrothrix</taxon>
    </lineage>
</organism>
<evidence type="ECO:0000256" key="1">
    <source>
        <dbReference type="SAM" id="Phobius"/>
    </source>
</evidence>
<dbReference type="InterPro" id="IPR048389">
    <property type="entry name" value="YciQ-like_C"/>
</dbReference>
<accession>A0A936TC95</accession>
<sequence>MIDRYQSGWLGRSRRAVVLGLLSVVFGLVAVGGGAAPAGASGHLDGRGWSSVQSGGALRAQFGERITDYNFEAELTKDGTAKVTETIDYDFGTASRHGLERFIQVRTSLNADDPILDGRDSSGRWERVTPLTNLSASSPTGAPSDVEVIHEDSIERIRVGDPDKTVSGPQTYVLRYELKGVVNAFDGYEEVPLNLVGDQWRVPIDAATATVKMPGTIDDINCFSGRYGGTEGCDQATFSGDTAKVSQSGLGNGQGATLYLKVPEGTFSNSEPILDEVWSLQRAFSLTPATVGVGALLSALVAAVVALLGYRVGRDRTFVGSAVDQSFGSDTEDEQRMGLARHDGVTVEFVPPNQILPGAAGTIIDERADNIDVSATLIDLAVRGYLRVEDLTDGDYRLVQLNTDHTGLVPYETTLLTSVFASGSETTLAELKYSFSSRLKIVQSQMYDEMVSHGWYRKRPDRTRASWLGVGVMALLAAGGLWVLLIAFTRWALVGLPLVLGAFALMALSINMPARTGKGTAMYRRVLGFREMFAAGEGDRQNWAAEQNLFSRYLPYAMVFGMTERWAQTFAQLSAEGVVPSEQMGWWVSPRPFDWIIFSHSLNHFGSYAAGTFSAVQRSSAGGAGGMSGFGGGGFSGGGFGGGGGGSW</sequence>
<keyword evidence="1" id="KW-1133">Transmembrane helix</keyword>
<dbReference type="InterPro" id="IPR018702">
    <property type="entry name" value="DUF2207"/>
</dbReference>
<feature type="domain" description="DUF2207" evidence="2">
    <location>
        <begin position="65"/>
        <end position="259"/>
    </location>
</feature>
<protein>
    <submittedName>
        <fullName evidence="4">DUF2207 domain-containing protein</fullName>
    </submittedName>
</protein>
<feature type="transmembrane region" description="Helical" evidence="1">
    <location>
        <begin position="494"/>
        <end position="514"/>
    </location>
</feature>
<feature type="domain" description="Predicted membrane protein YciQ-like C-terminal" evidence="3">
    <location>
        <begin position="350"/>
        <end position="570"/>
    </location>
</feature>
<dbReference type="Pfam" id="PF20990">
    <property type="entry name" value="DUF2207_C"/>
    <property type="match status" value="1"/>
</dbReference>
<feature type="transmembrane region" description="Helical" evidence="1">
    <location>
        <begin position="467"/>
        <end position="488"/>
    </location>
</feature>
<proteinExistence type="predicted"/>